<reference evidence="3 4" key="1">
    <citation type="submission" date="2023-08" db="EMBL/GenBank/DDBJ databases">
        <authorList>
            <person name="Folkvardsen B D."/>
            <person name="Norman A."/>
        </authorList>
    </citation>
    <scope>NUCLEOTIDE SEQUENCE [LARGE SCALE GENOMIC DNA]</scope>
    <source>
        <strain evidence="3 4">Mu0050</strain>
    </source>
</reference>
<proteinExistence type="predicted"/>
<feature type="signal peptide" evidence="2">
    <location>
        <begin position="1"/>
        <end position="18"/>
    </location>
</feature>
<feature type="chain" id="PRO_5046530017" evidence="2">
    <location>
        <begin position="19"/>
        <end position="93"/>
    </location>
</feature>
<dbReference type="Proteomes" id="UP001190466">
    <property type="component" value="Chromosome"/>
</dbReference>
<dbReference type="RefSeq" id="WP_316514662.1">
    <property type="nucleotide sequence ID" value="NZ_OY726395.1"/>
</dbReference>
<keyword evidence="4" id="KW-1185">Reference proteome</keyword>
<feature type="compositionally biased region" description="Gly residues" evidence="1">
    <location>
        <begin position="84"/>
        <end position="93"/>
    </location>
</feature>
<protein>
    <submittedName>
        <fullName evidence="3">Uncharacterized protein</fullName>
    </submittedName>
</protein>
<name>A0ABM9MA64_9MYCO</name>
<dbReference type="EMBL" id="OY726395">
    <property type="protein sequence ID" value="CAJ1580233.1"/>
    <property type="molecule type" value="Genomic_DNA"/>
</dbReference>
<gene>
    <name evidence="3" type="ORF">MU0050_000926</name>
</gene>
<evidence type="ECO:0000313" key="3">
    <source>
        <dbReference type="EMBL" id="CAJ1580233.1"/>
    </source>
</evidence>
<organism evidence="3 4">
    <name type="scientific">[Mycobacterium] wendilense</name>
    <dbReference type="NCBI Taxonomy" id="3064284"/>
    <lineage>
        <taxon>Bacteria</taxon>
        <taxon>Bacillati</taxon>
        <taxon>Actinomycetota</taxon>
        <taxon>Actinomycetes</taxon>
        <taxon>Mycobacteriales</taxon>
        <taxon>Mycobacteriaceae</taxon>
        <taxon>Mycolicibacter</taxon>
    </lineage>
</organism>
<accession>A0ABM9MA64</accession>
<sequence length="93" mass="9755">MVAGVAALTIGLAAPAVAAALVEGPAESGGFLVAEQQEFPRIQNNTEKVDKRDKQRFNTEVNHPYYNSLIPESIGKQGVTPGSVPGGPIVGRR</sequence>
<feature type="region of interest" description="Disordered" evidence="1">
    <location>
        <begin position="72"/>
        <end position="93"/>
    </location>
</feature>
<keyword evidence="2" id="KW-0732">Signal</keyword>
<evidence type="ECO:0000256" key="1">
    <source>
        <dbReference type="SAM" id="MobiDB-lite"/>
    </source>
</evidence>
<evidence type="ECO:0000313" key="4">
    <source>
        <dbReference type="Proteomes" id="UP001190466"/>
    </source>
</evidence>
<evidence type="ECO:0000256" key="2">
    <source>
        <dbReference type="SAM" id="SignalP"/>
    </source>
</evidence>